<dbReference type="AlphaFoldDB" id="A0A5B6WH86"/>
<evidence type="ECO:0000313" key="4">
    <source>
        <dbReference type="Proteomes" id="UP000325315"/>
    </source>
</evidence>
<accession>A0A5B6WH86</accession>
<keyword evidence="4" id="KW-1185">Reference proteome</keyword>
<dbReference type="OrthoDB" id="984336at2759"/>
<proteinExistence type="predicted"/>
<reference evidence="4" key="1">
    <citation type="journal article" date="2019" name="Plant Biotechnol. J.">
        <title>Genome sequencing of the Australian wild diploid species Gossypium australe highlights disease resistance and delayed gland morphogenesis.</title>
        <authorList>
            <person name="Cai Y."/>
            <person name="Cai X."/>
            <person name="Wang Q."/>
            <person name="Wang P."/>
            <person name="Zhang Y."/>
            <person name="Cai C."/>
            <person name="Xu Y."/>
            <person name="Wang K."/>
            <person name="Zhou Z."/>
            <person name="Wang C."/>
            <person name="Geng S."/>
            <person name="Li B."/>
            <person name="Dong Q."/>
            <person name="Hou Y."/>
            <person name="Wang H."/>
            <person name="Ai P."/>
            <person name="Liu Z."/>
            <person name="Yi F."/>
            <person name="Sun M."/>
            <person name="An G."/>
            <person name="Cheng J."/>
            <person name="Zhang Y."/>
            <person name="Shi Q."/>
            <person name="Xie Y."/>
            <person name="Shi X."/>
            <person name="Chang Y."/>
            <person name="Huang F."/>
            <person name="Chen Y."/>
            <person name="Hong S."/>
            <person name="Mi L."/>
            <person name="Sun Q."/>
            <person name="Zhang L."/>
            <person name="Zhou B."/>
            <person name="Peng R."/>
            <person name="Zhang X."/>
            <person name="Liu F."/>
        </authorList>
    </citation>
    <scope>NUCLEOTIDE SEQUENCE [LARGE SCALE GENOMIC DNA]</scope>
    <source>
        <strain evidence="4">cv. PA1801</strain>
    </source>
</reference>
<sequence length="342" mass="39903">MSNLSTYPDSITQNEFCELKEIWNQWDDEAKQLFYRSYGDLPYLLDIKVNKHLFRAMTQFWNPTYSCFTFGKVDLVPTVEEYTILLRCSRVQADKAYFRAANVPTFVKKLMSITGMNERWVAAKIQEKGEGKCIPWMSLRDLILTHPDVKKKIDVFTLCIYGLVIFPKALRHVDEAVTDLFDRLNKRVIPIPAILAETFRSLNACRRTGEGRFIGCTQLLLVDKVPYRVFSESYSALKEATVTTRRDDISEQRWMEILQNLREEDVEWKAPWMVPDEVLYRCGNFDWVLLPGIWGAVGYALLLVLRQYKAKQFILVTYGLAQSEFSYNGDNYKKKIREISEA</sequence>
<name>A0A5B6WH86_9ROSI</name>
<gene>
    <name evidence="3" type="ORF">EPI10_021547</name>
</gene>
<evidence type="ECO:0000313" key="3">
    <source>
        <dbReference type="EMBL" id="KAA3481159.1"/>
    </source>
</evidence>
<dbReference type="PANTHER" id="PTHR48200">
    <property type="entry name" value="PROTEIN, PUTATIVE-RELATED"/>
    <property type="match status" value="1"/>
</dbReference>
<dbReference type="PANTHER" id="PTHR48200:SF1">
    <property type="entry name" value="AMINOTRANSFERASE-LIKE PLANT MOBILE DOMAIN-CONTAINING PROTEIN"/>
    <property type="match status" value="1"/>
</dbReference>
<keyword evidence="1" id="KW-0472">Membrane</keyword>
<keyword evidence="1" id="KW-1133">Transmembrane helix</keyword>
<feature type="domain" description="DUF7745" evidence="2">
    <location>
        <begin position="20"/>
        <end position="308"/>
    </location>
</feature>
<feature type="transmembrane region" description="Helical" evidence="1">
    <location>
        <begin position="287"/>
        <end position="305"/>
    </location>
</feature>
<dbReference type="Pfam" id="PF24924">
    <property type="entry name" value="DUF7745"/>
    <property type="match status" value="1"/>
</dbReference>
<dbReference type="InterPro" id="IPR056647">
    <property type="entry name" value="DUF7745"/>
</dbReference>
<comment type="caution">
    <text evidence="3">The sequence shown here is derived from an EMBL/GenBank/DDBJ whole genome shotgun (WGS) entry which is preliminary data.</text>
</comment>
<evidence type="ECO:0000256" key="1">
    <source>
        <dbReference type="SAM" id="Phobius"/>
    </source>
</evidence>
<protein>
    <recommendedName>
        <fullName evidence="2">DUF7745 domain-containing protein</fullName>
    </recommendedName>
</protein>
<dbReference type="Proteomes" id="UP000325315">
    <property type="component" value="Unassembled WGS sequence"/>
</dbReference>
<keyword evidence="1" id="KW-0812">Transmembrane</keyword>
<dbReference type="EMBL" id="SMMG02000003">
    <property type="protein sequence ID" value="KAA3481159.1"/>
    <property type="molecule type" value="Genomic_DNA"/>
</dbReference>
<organism evidence="3 4">
    <name type="scientific">Gossypium australe</name>
    <dbReference type="NCBI Taxonomy" id="47621"/>
    <lineage>
        <taxon>Eukaryota</taxon>
        <taxon>Viridiplantae</taxon>
        <taxon>Streptophyta</taxon>
        <taxon>Embryophyta</taxon>
        <taxon>Tracheophyta</taxon>
        <taxon>Spermatophyta</taxon>
        <taxon>Magnoliopsida</taxon>
        <taxon>eudicotyledons</taxon>
        <taxon>Gunneridae</taxon>
        <taxon>Pentapetalae</taxon>
        <taxon>rosids</taxon>
        <taxon>malvids</taxon>
        <taxon>Malvales</taxon>
        <taxon>Malvaceae</taxon>
        <taxon>Malvoideae</taxon>
        <taxon>Gossypium</taxon>
    </lineage>
</organism>
<evidence type="ECO:0000259" key="2">
    <source>
        <dbReference type="Pfam" id="PF24924"/>
    </source>
</evidence>